<reference evidence="2" key="1">
    <citation type="journal article" date="2019" name="Int. J. Syst. Evol. Microbiol.">
        <title>The Global Catalogue of Microorganisms (GCM) 10K type strain sequencing project: providing services to taxonomists for standard genome sequencing and annotation.</title>
        <authorList>
            <consortium name="The Broad Institute Genomics Platform"/>
            <consortium name="The Broad Institute Genome Sequencing Center for Infectious Disease"/>
            <person name="Wu L."/>
            <person name="Ma J."/>
        </authorList>
    </citation>
    <scope>NUCLEOTIDE SEQUENCE [LARGE SCALE GENOMIC DNA]</scope>
    <source>
        <strain evidence="2">JCM 32226</strain>
    </source>
</reference>
<protein>
    <submittedName>
        <fullName evidence="1">Uncharacterized protein</fullName>
    </submittedName>
</protein>
<name>A0ABP8PZ19_9GAMM</name>
<dbReference type="EMBL" id="BAABFC010000003">
    <property type="protein sequence ID" value="GAA4494906.1"/>
    <property type="molecule type" value="Genomic_DNA"/>
</dbReference>
<comment type="caution">
    <text evidence="1">The sequence shown here is derived from an EMBL/GenBank/DDBJ whole genome shotgun (WGS) entry which is preliminary data.</text>
</comment>
<dbReference type="Proteomes" id="UP001501321">
    <property type="component" value="Unassembled WGS sequence"/>
</dbReference>
<organism evidence="1 2">
    <name type="scientific">Pseudaeromonas paramecii</name>
    <dbReference type="NCBI Taxonomy" id="2138166"/>
    <lineage>
        <taxon>Bacteria</taxon>
        <taxon>Pseudomonadati</taxon>
        <taxon>Pseudomonadota</taxon>
        <taxon>Gammaproteobacteria</taxon>
        <taxon>Aeromonadales</taxon>
        <taxon>Aeromonadaceae</taxon>
        <taxon>Pseudaeromonas</taxon>
    </lineage>
</organism>
<dbReference type="RefSeq" id="WP_345010148.1">
    <property type="nucleotide sequence ID" value="NZ_BAABFC010000003.1"/>
</dbReference>
<gene>
    <name evidence="1" type="ORF">GCM10023095_07280</name>
</gene>
<accession>A0ABP8PZ19</accession>
<keyword evidence="2" id="KW-1185">Reference proteome</keyword>
<sequence length="116" mass="13445">MDMTSTASRIAPRGWRVRLGQGRPDEGIERFLEELRQQALLAEEQAFTLYERGCRELLAAAADPALSADWQHACRDYAWRPLEELQRLCCGQCNKPGCRDRLLRLFRRLERLQQAA</sequence>
<proteinExistence type="predicted"/>
<evidence type="ECO:0000313" key="1">
    <source>
        <dbReference type="EMBL" id="GAA4494906.1"/>
    </source>
</evidence>
<evidence type="ECO:0000313" key="2">
    <source>
        <dbReference type="Proteomes" id="UP001501321"/>
    </source>
</evidence>